<comment type="similarity">
    <text evidence="3">Belongs to the PMEI family.</text>
</comment>
<dbReference type="SUPFAM" id="SSF101148">
    <property type="entry name" value="Plant invertase/pectin methylesterase inhibitor"/>
    <property type="match status" value="1"/>
</dbReference>
<dbReference type="GO" id="GO:0004857">
    <property type="term" value="F:enzyme inhibitor activity"/>
    <property type="evidence" value="ECO:0007669"/>
    <property type="project" value="InterPro"/>
</dbReference>
<dbReference type="InterPro" id="IPR035513">
    <property type="entry name" value="Invertase/methylesterase_inhib"/>
</dbReference>
<keyword evidence="2" id="KW-1015">Disulfide bond</keyword>
<dbReference type="PANTHER" id="PTHR35357:SF8">
    <property type="entry name" value="OS01G0111000 PROTEIN"/>
    <property type="match status" value="1"/>
</dbReference>
<keyword evidence="1" id="KW-0732">Signal</keyword>
<dbReference type="Pfam" id="PF04043">
    <property type="entry name" value="PMEI"/>
    <property type="match status" value="1"/>
</dbReference>
<reference evidence="5 6" key="1">
    <citation type="submission" date="2020-06" db="EMBL/GenBank/DDBJ databases">
        <title>Transcriptomic and genomic resources for Thalictrum thalictroides and T. hernandezii: Facilitating candidate gene discovery in an emerging model plant lineage.</title>
        <authorList>
            <person name="Arias T."/>
            <person name="Riano-Pachon D.M."/>
            <person name="Di Stilio V.S."/>
        </authorList>
    </citation>
    <scope>NUCLEOTIDE SEQUENCE [LARGE SCALE GENOMIC DNA]</scope>
    <source>
        <strain evidence="6">cv. WT478/WT964</strain>
        <tissue evidence="5">Leaves</tissue>
    </source>
</reference>
<evidence type="ECO:0000256" key="2">
    <source>
        <dbReference type="ARBA" id="ARBA00023157"/>
    </source>
</evidence>
<dbReference type="EMBL" id="JABWDY010018537">
    <property type="protein sequence ID" value="KAF5194567.1"/>
    <property type="molecule type" value="Genomic_DNA"/>
</dbReference>
<proteinExistence type="inferred from homology"/>
<dbReference type="PANTHER" id="PTHR35357">
    <property type="entry name" value="OS02G0537100 PROTEIN"/>
    <property type="match status" value="1"/>
</dbReference>
<comment type="caution">
    <text evidence="5">The sequence shown here is derived from an EMBL/GenBank/DDBJ whole genome shotgun (WGS) entry which is preliminary data.</text>
</comment>
<gene>
    <name evidence="5" type="ORF">FRX31_015846</name>
</gene>
<keyword evidence="6" id="KW-1185">Reference proteome</keyword>
<evidence type="ECO:0000259" key="4">
    <source>
        <dbReference type="SMART" id="SM00856"/>
    </source>
</evidence>
<organism evidence="5 6">
    <name type="scientific">Thalictrum thalictroides</name>
    <name type="common">Rue-anemone</name>
    <name type="synonym">Anemone thalictroides</name>
    <dbReference type="NCBI Taxonomy" id="46969"/>
    <lineage>
        <taxon>Eukaryota</taxon>
        <taxon>Viridiplantae</taxon>
        <taxon>Streptophyta</taxon>
        <taxon>Embryophyta</taxon>
        <taxon>Tracheophyta</taxon>
        <taxon>Spermatophyta</taxon>
        <taxon>Magnoliopsida</taxon>
        <taxon>Ranunculales</taxon>
        <taxon>Ranunculaceae</taxon>
        <taxon>Thalictroideae</taxon>
        <taxon>Thalictrum</taxon>
    </lineage>
</organism>
<sequence>MSTLQQDPKSAAADLHELSFISMHLCGNKIIEVKSYILDLKNKGSPAQKGLDKCLDGYEEANSMVEYALIEFASDAYEVASSALTSALIAPNFCENAFKETPGVASPLTSINNDCNSLFSLAQLLTQSLVK</sequence>
<protein>
    <recommendedName>
        <fullName evidence="4">Pectinesterase inhibitor domain-containing protein</fullName>
    </recommendedName>
</protein>
<dbReference type="NCBIfam" id="TIGR01614">
    <property type="entry name" value="PME_inhib"/>
    <property type="match status" value="1"/>
</dbReference>
<dbReference type="SMART" id="SM00856">
    <property type="entry name" value="PMEI"/>
    <property type="match status" value="1"/>
</dbReference>
<dbReference type="AlphaFoldDB" id="A0A7J6WCG2"/>
<dbReference type="OrthoDB" id="1915198at2759"/>
<dbReference type="Gene3D" id="1.20.140.40">
    <property type="entry name" value="Invertase/pectin methylesterase inhibitor family protein"/>
    <property type="match status" value="1"/>
</dbReference>
<evidence type="ECO:0000256" key="3">
    <source>
        <dbReference type="ARBA" id="ARBA00038471"/>
    </source>
</evidence>
<evidence type="ECO:0000256" key="1">
    <source>
        <dbReference type="ARBA" id="ARBA00022729"/>
    </source>
</evidence>
<name>A0A7J6WCG2_THATH</name>
<evidence type="ECO:0000313" key="5">
    <source>
        <dbReference type="EMBL" id="KAF5194567.1"/>
    </source>
</evidence>
<accession>A0A7J6WCG2</accession>
<dbReference type="InterPro" id="IPR006501">
    <property type="entry name" value="Pectinesterase_inhib_dom"/>
</dbReference>
<dbReference type="Proteomes" id="UP000554482">
    <property type="component" value="Unassembled WGS sequence"/>
</dbReference>
<feature type="domain" description="Pectinesterase inhibitor" evidence="4">
    <location>
        <begin position="2"/>
        <end position="125"/>
    </location>
</feature>
<evidence type="ECO:0000313" key="6">
    <source>
        <dbReference type="Proteomes" id="UP000554482"/>
    </source>
</evidence>